<organism evidence="3 4">
    <name type="scientific">Raphidocelis subcapitata</name>
    <dbReference type="NCBI Taxonomy" id="307507"/>
    <lineage>
        <taxon>Eukaryota</taxon>
        <taxon>Viridiplantae</taxon>
        <taxon>Chlorophyta</taxon>
        <taxon>core chlorophytes</taxon>
        <taxon>Chlorophyceae</taxon>
        <taxon>CS clade</taxon>
        <taxon>Sphaeropleales</taxon>
        <taxon>Selenastraceae</taxon>
        <taxon>Raphidocelis</taxon>
    </lineage>
</organism>
<evidence type="ECO:0000256" key="2">
    <source>
        <dbReference type="SAM" id="Phobius"/>
    </source>
</evidence>
<protein>
    <submittedName>
        <fullName evidence="3">Uncharacterized protein</fullName>
    </submittedName>
</protein>
<evidence type="ECO:0000256" key="1">
    <source>
        <dbReference type="SAM" id="MobiDB-lite"/>
    </source>
</evidence>
<keyword evidence="4" id="KW-1185">Reference proteome</keyword>
<feature type="transmembrane region" description="Helical" evidence="2">
    <location>
        <begin position="103"/>
        <end position="128"/>
    </location>
</feature>
<evidence type="ECO:0000313" key="3">
    <source>
        <dbReference type="EMBL" id="GBF94607.1"/>
    </source>
</evidence>
<dbReference type="EMBL" id="BDRX01000053">
    <property type="protein sequence ID" value="GBF94607.1"/>
    <property type="molecule type" value="Genomic_DNA"/>
</dbReference>
<dbReference type="AlphaFoldDB" id="A0A2V0PBQ9"/>
<feature type="compositionally biased region" description="Low complexity" evidence="1">
    <location>
        <begin position="22"/>
        <end position="42"/>
    </location>
</feature>
<keyword evidence="2" id="KW-0812">Transmembrane</keyword>
<dbReference type="InParanoid" id="A0A2V0PBQ9"/>
<reference evidence="3 4" key="1">
    <citation type="journal article" date="2018" name="Sci. Rep.">
        <title>Raphidocelis subcapitata (=Pseudokirchneriella subcapitata) provides an insight into genome evolution and environmental adaptations in the Sphaeropleales.</title>
        <authorList>
            <person name="Suzuki S."/>
            <person name="Yamaguchi H."/>
            <person name="Nakajima N."/>
            <person name="Kawachi M."/>
        </authorList>
    </citation>
    <scope>NUCLEOTIDE SEQUENCE [LARGE SCALE GENOMIC DNA]</scope>
    <source>
        <strain evidence="3 4">NIES-35</strain>
    </source>
</reference>
<proteinExistence type="predicted"/>
<keyword evidence="2" id="KW-1133">Transmembrane helix</keyword>
<sequence length="147" mass="15115">MGADGKQQQTAQTPLNYPPATGPSGTAYAAAPAPPGKAAEPSPTGPVAPMQVQGVPVAGARVPCACSAGWILFGLGFLFSPAWIVGAMLPLCHKGHVNDKRAAIACGVALATFVLLILIFVVIIPLSLDWYEEIATRPLAGAWQPTD</sequence>
<feature type="region of interest" description="Disordered" evidence="1">
    <location>
        <begin position="1"/>
        <end position="46"/>
    </location>
</feature>
<dbReference type="OrthoDB" id="549642at2759"/>
<dbReference type="FunCoup" id="A0A2V0PBQ9">
    <property type="interactions" value="538"/>
</dbReference>
<feature type="transmembrane region" description="Helical" evidence="2">
    <location>
        <begin position="70"/>
        <end position="91"/>
    </location>
</feature>
<evidence type="ECO:0000313" key="4">
    <source>
        <dbReference type="Proteomes" id="UP000247498"/>
    </source>
</evidence>
<comment type="caution">
    <text evidence="3">The sequence shown here is derived from an EMBL/GenBank/DDBJ whole genome shotgun (WGS) entry which is preliminary data.</text>
</comment>
<accession>A0A2V0PBQ9</accession>
<name>A0A2V0PBQ9_9CHLO</name>
<feature type="compositionally biased region" description="Polar residues" evidence="1">
    <location>
        <begin position="1"/>
        <end position="15"/>
    </location>
</feature>
<gene>
    <name evidence="3" type="ORF">Rsub_06722</name>
</gene>
<dbReference type="Proteomes" id="UP000247498">
    <property type="component" value="Unassembled WGS sequence"/>
</dbReference>
<keyword evidence="2" id="KW-0472">Membrane</keyword>